<dbReference type="PROSITE" id="PS50949">
    <property type="entry name" value="HTH_GNTR"/>
    <property type="match status" value="1"/>
</dbReference>
<dbReference type="Pfam" id="PF07702">
    <property type="entry name" value="UTRA"/>
    <property type="match status" value="1"/>
</dbReference>
<dbReference type="SUPFAM" id="SSF64288">
    <property type="entry name" value="Chorismate lyase-like"/>
    <property type="match status" value="1"/>
</dbReference>
<dbReference type="Gene3D" id="3.40.1410.10">
    <property type="entry name" value="Chorismate lyase-like"/>
    <property type="match status" value="1"/>
</dbReference>
<dbReference type="SUPFAM" id="SSF46785">
    <property type="entry name" value="Winged helix' DNA-binding domain"/>
    <property type="match status" value="1"/>
</dbReference>
<dbReference type="CDD" id="cd07377">
    <property type="entry name" value="WHTH_GntR"/>
    <property type="match status" value="1"/>
</dbReference>
<dbReference type="EMBL" id="AAUW01000020">
    <property type="protein sequence ID" value="EAV41570.1"/>
    <property type="molecule type" value="Genomic_DNA"/>
</dbReference>
<protein>
    <submittedName>
        <fullName evidence="5">Transcriptional regulatory protein</fullName>
    </submittedName>
</protein>
<dbReference type="AlphaFoldDB" id="A0P0G2"/>
<dbReference type="Proteomes" id="UP000004848">
    <property type="component" value="Unassembled WGS sequence"/>
</dbReference>
<sequence>MVETASMIDTRLPAYLRLRDELAARIAAGEWRADEALPSDNRLAREGSLSVGTVRKAVQMLVDEGLLERRQGSGTYLRKPAFNATLFRFFQMRDAGSGQSIPTSRLLSRTRVKAPEAVAKVLGTDDVIRIERLRDFADRPFLSEEIYIPASLFAGFETIPDNEVGPLLYPVYLDRFDVFVASADDEVSFGTADETTAARLGIKPGEAIAVIERTAYSIKGTPLEWRIARGPANRFRYRSRIG</sequence>
<dbReference type="SMART" id="SM00866">
    <property type="entry name" value="UTRA"/>
    <property type="match status" value="1"/>
</dbReference>
<dbReference type="InterPro" id="IPR000524">
    <property type="entry name" value="Tscrpt_reg_HTH_GntR"/>
</dbReference>
<evidence type="ECO:0000256" key="3">
    <source>
        <dbReference type="ARBA" id="ARBA00023163"/>
    </source>
</evidence>
<dbReference type="InterPro" id="IPR050679">
    <property type="entry name" value="Bact_HTH_transcr_reg"/>
</dbReference>
<dbReference type="InterPro" id="IPR036388">
    <property type="entry name" value="WH-like_DNA-bd_sf"/>
</dbReference>
<keyword evidence="2" id="KW-0238">DNA-binding</keyword>
<evidence type="ECO:0000313" key="5">
    <source>
        <dbReference type="EMBL" id="EAV41570.1"/>
    </source>
</evidence>
<dbReference type="GO" id="GO:0045892">
    <property type="term" value="P:negative regulation of DNA-templated transcription"/>
    <property type="evidence" value="ECO:0007669"/>
    <property type="project" value="TreeGrafter"/>
</dbReference>
<dbReference type="GO" id="GO:0003677">
    <property type="term" value="F:DNA binding"/>
    <property type="evidence" value="ECO:0007669"/>
    <property type="project" value="UniProtKB-KW"/>
</dbReference>
<dbReference type="InterPro" id="IPR011663">
    <property type="entry name" value="UTRA"/>
</dbReference>
<evidence type="ECO:0000256" key="1">
    <source>
        <dbReference type="ARBA" id="ARBA00023015"/>
    </source>
</evidence>
<evidence type="ECO:0000256" key="2">
    <source>
        <dbReference type="ARBA" id="ARBA00023125"/>
    </source>
</evidence>
<evidence type="ECO:0000259" key="4">
    <source>
        <dbReference type="PROSITE" id="PS50949"/>
    </source>
</evidence>
<dbReference type="PANTHER" id="PTHR44846">
    <property type="entry name" value="MANNOSYL-D-GLYCERATE TRANSPORT/METABOLISM SYSTEM REPRESSOR MNGR-RELATED"/>
    <property type="match status" value="1"/>
</dbReference>
<name>A0P0G2_ROSAI</name>
<comment type="caution">
    <text evidence="5">The sequence shown here is derived from an EMBL/GenBank/DDBJ whole genome shotgun (WGS) entry which is preliminary data.</text>
</comment>
<dbReference type="InterPro" id="IPR028978">
    <property type="entry name" value="Chorismate_lyase_/UTRA_dom_sf"/>
</dbReference>
<dbReference type="GeneID" id="68849008"/>
<dbReference type="Pfam" id="PF00392">
    <property type="entry name" value="GntR"/>
    <property type="match status" value="1"/>
</dbReference>
<dbReference type="OrthoDB" id="7173258at2"/>
<feature type="domain" description="HTH gntR-type" evidence="4">
    <location>
        <begin position="12"/>
        <end position="80"/>
    </location>
</feature>
<organism evidence="5 6">
    <name type="scientific">Roseibium aggregatum (strain ATCC 25650 / DSM 13394 / JCM 20685 / NBRC 16684 / NCIMB 2208 / IAM 12614 / B1)</name>
    <name type="common">Stappia aggregata</name>
    <dbReference type="NCBI Taxonomy" id="384765"/>
    <lineage>
        <taxon>Bacteria</taxon>
        <taxon>Pseudomonadati</taxon>
        <taxon>Pseudomonadota</taxon>
        <taxon>Alphaproteobacteria</taxon>
        <taxon>Hyphomicrobiales</taxon>
        <taxon>Stappiaceae</taxon>
        <taxon>Roseibium</taxon>
    </lineage>
</organism>
<proteinExistence type="predicted"/>
<dbReference type="GO" id="GO:0003700">
    <property type="term" value="F:DNA-binding transcription factor activity"/>
    <property type="evidence" value="ECO:0007669"/>
    <property type="project" value="InterPro"/>
</dbReference>
<reference evidence="5 6" key="1">
    <citation type="submission" date="2006-05" db="EMBL/GenBank/DDBJ databases">
        <authorList>
            <person name="King G."/>
            <person name="Ferriera S."/>
            <person name="Johnson J."/>
            <person name="Kravitz S."/>
            <person name="Beeson K."/>
            <person name="Sutton G."/>
            <person name="Rogers Y.-H."/>
            <person name="Friedman R."/>
            <person name="Frazier M."/>
            <person name="Venter J.C."/>
        </authorList>
    </citation>
    <scope>NUCLEOTIDE SEQUENCE [LARGE SCALE GENOMIC DNA]</scope>
    <source>
        <strain evidence="6">ATCC 25650 / DSM 13394 / JCM 20685 / NBRC 16684 / NCIMB 2208 / IAM 12614 / B1</strain>
    </source>
</reference>
<dbReference type="PANTHER" id="PTHR44846:SF1">
    <property type="entry name" value="MANNOSYL-D-GLYCERATE TRANSPORT_METABOLISM SYSTEM REPRESSOR MNGR-RELATED"/>
    <property type="match status" value="1"/>
</dbReference>
<gene>
    <name evidence="5" type="ORF">SIAM614_30706</name>
</gene>
<evidence type="ECO:0000313" key="6">
    <source>
        <dbReference type="Proteomes" id="UP000004848"/>
    </source>
</evidence>
<keyword evidence="3" id="KW-0804">Transcription</keyword>
<dbReference type="SMART" id="SM00345">
    <property type="entry name" value="HTH_GNTR"/>
    <property type="match status" value="1"/>
</dbReference>
<dbReference type="InterPro" id="IPR036390">
    <property type="entry name" value="WH_DNA-bd_sf"/>
</dbReference>
<keyword evidence="1" id="KW-0805">Transcription regulation</keyword>
<dbReference type="RefSeq" id="WP_006938525.1">
    <property type="nucleotide sequence ID" value="NZ_AAUW01000020.1"/>
</dbReference>
<dbReference type="Gene3D" id="1.10.10.10">
    <property type="entry name" value="Winged helix-like DNA-binding domain superfamily/Winged helix DNA-binding domain"/>
    <property type="match status" value="1"/>
</dbReference>
<dbReference type="eggNOG" id="COG2188">
    <property type="taxonomic scope" value="Bacteria"/>
</dbReference>
<accession>A0P0G2</accession>